<evidence type="ECO:0008006" key="3">
    <source>
        <dbReference type="Google" id="ProtNLM"/>
    </source>
</evidence>
<accession>A0A1G6L630</accession>
<evidence type="ECO:0000313" key="2">
    <source>
        <dbReference type="Proteomes" id="UP000324896"/>
    </source>
</evidence>
<organism evidence="1 2">
    <name type="scientific">Halanaerobium congolense</name>
    <dbReference type="NCBI Taxonomy" id="54121"/>
    <lineage>
        <taxon>Bacteria</taxon>
        <taxon>Bacillati</taxon>
        <taxon>Bacillota</taxon>
        <taxon>Clostridia</taxon>
        <taxon>Halanaerobiales</taxon>
        <taxon>Halanaerobiaceae</taxon>
        <taxon>Halanaerobium</taxon>
    </lineage>
</organism>
<proteinExistence type="predicted"/>
<evidence type="ECO:0000313" key="1">
    <source>
        <dbReference type="EMBL" id="SDC38185.1"/>
    </source>
</evidence>
<dbReference type="RefSeq" id="WP_149796698.1">
    <property type="nucleotide sequence ID" value="NZ_FMYT01000005.1"/>
</dbReference>
<name>A0A1G6L630_9FIRM</name>
<dbReference type="EMBL" id="FMYT01000005">
    <property type="protein sequence ID" value="SDC38185.1"/>
    <property type="molecule type" value="Genomic_DNA"/>
</dbReference>
<dbReference type="Gene3D" id="3.40.50.1950">
    <property type="entry name" value="Flavin prenyltransferase-like"/>
    <property type="match status" value="1"/>
</dbReference>
<dbReference type="AlphaFoldDB" id="A0A1G6L630"/>
<protein>
    <recommendedName>
        <fullName evidence="3">Flavoprotein</fullName>
    </recommendedName>
</protein>
<dbReference type="Proteomes" id="UP000324896">
    <property type="component" value="Unassembled WGS sequence"/>
</dbReference>
<sequence length="270" mass="30632">MNQISEELIRKIIEKVITALEADKKMKITAVFTGGKIKFEEALSQLKKIDNNYNIIWNFIFSESAKEIHNHNKIRCEFEQQISQKPIQFNTVNENDLLLIPVLTRNTAAKLSAQFLDTCLLDYIFRSLMASVPVVAAYDAADLTGEGWQKLGFNNYSDAIKIENQRHLKKIKSYGIQLTAADNLAEKSFSILNGDNKKIVNKSNSQNIISSLDKSNTKSIHLDSKVITYKDINPLSTDIDKIYLNSNAIITPYAREIAERKGMIICLQQK</sequence>
<gene>
    <name evidence="1" type="ORF">SAMN04488597_105112</name>
</gene>
<dbReference type="GO" id="GO:0003824">
    <property type="term" value="F:catalytic activity"/>
    <property type="evidence" value="ECO:0007669"/>
    <property type="project" value="InterPro"/>
</dbReference>
<dbReference type="InterPro" id="IPR036551">
    <property type="entry name" value="Flavin_trans-like"/>
</dbReference>
<reference evidence="1 2" key="1">
    <citation type="submission" date="2016-10" db="EMBL/GenBank/DDBJ databases">
        <authorList>
            <person name="Varghese N."/>
            <person name="Submissions S."/>
        </authorList>
    </citation>
    <scope>NUCLEOTIDE SEQUENCE [LARGE SCALE GENOMIC DNA]</scope>
    <source>
        <strain evidence="1 2">WG10</strain>
    </source>
</reference>